<gene>
    <name evidence="7" type="primary">tetC</name>
    <name evidence="7" type="ORF">NCTC10254_02041</name>
</gene>
<dbReference type="Pfam" id="PF00440">
    <property type="entry name" value="TetR_N"/>
    <property type="match status" value="1"/>
</dbReference>
<keyword evidence="2 4" id="KW-0238">DNA-binding</keyword>
<organism evidence="7 8">
    <name type="scientific">Corynebacterium matruchotii</name>
    <dbReference type="NCBI Taxonomy" id="43768"/>
    <lineage>
        <taxon>Bacteria</taxon>
        <taxon>Bacillati</taxon>
        <taxon>Actinomycetota</taxon>
        <taxon>Actinomycetes</taxon>
        <taxon>Mycobacteriales</taxon>
        <taxon>Corynebacteriaceae</taxon>
        <taxon>Corynebacterium</taxon>
    </lineage>
</organism>
<proteinExistence type="predicted"/>
<evidence type="ECO:0000256" key="5">
    <source>
        <dbReference type="SAM" id="MobiDB-lite"/>
    </source>
</evidence>
<dbReference type="GO" id="GO:0003700">
    <property type="term" value="F:DNA-binding transcription factor activity"/>
    <property type="evidence" value="ECO:0007669"/>
    <property type="project" value="TreeGrafter"/>
</dbReference>
<keyword evidence="1" id="KW-0805">Transcription regulation</keyword>
<dbReference type="InterPro" id="IPR050109">
    <property type="entry name" value="HTH-type_TetR-like_transc_reg"/>
</dbReference>
<feature type="domain" description="HTH tetR-type" evidence="6">
    <location>
        <begin position="9"/>
        <end position="69"/>
    </location>
</feature>
<dbReference type="Gene3D" id="1.10.357.10">
    <property type="entry name" value="Tetracycline Repressor, domain 2"/>
    <property type="match status" value="1"/>
</dbReference>
<evidence type="ECO:0000313" key="7">
    <source>
        <dbReference type="EMBL" id="SPW31292.1"/>
    </source>
</evidence>
<sequence length="248" mass="26979">MVRQRMTGKQRREQLIAIGRSLFAERGFEGTSVEEIAMRAGVSKPVVYEHFGGKEGLYAVVIDREMTRLEHTITEALRTGRSRARVEQAVIALLTYVEDETDGFQILVRDTQPGVGRGYSTLLNDAVAQVSHLLGHAFTRSGLDPDTAILYGQALVGMVSMTAQWWLDQRENDDAFSKETVAAHIVNLCWKGLGGMEKNPRLTSIDAPPLRLGSDKPPQPNAGAADAASPTSANPEATSPTSTNNTTK</sequence>
<comment type="caution">
    <text evidence="7">The sequence shown here is derived from an EMBL/GenBank/DDBJ whole genome shotgun (WGS) entry which is preliminary data.</text>
</comment>
<name>A0A8B4H9I1_9CORY</name>
<dbReference type="GO" id="GO:0000976">
    <property type="term" value="F:transcription cis-regulatory region binding"/>
    <property type="evidence" value="ECO:0007669"/>
    <property type="project" value="TreeGrafter"/>
</dbReference>
<dbReference type="SUPFAM" id="SSF46689">
    <property type="entry name" value="Homeodomain-like"/>
    <property type="match status" value="1"/>
</dbReference>
<dbReference type="GeneID" id="84575116"/>
<evidence type="ECO:0000259" key="6">
    <source>
        <dbReference type="PROSITE" id="PS50977"/>
    </source>
</evidence>
<dbReference type="PANTHER" id="PTHR30055:SF227">
    <property type="entry name" value="TRANSCRIPTIONAL REGULATORY PROTEIN (PROBABLY TETR-FAMILY)-RELATED"/>
    <property type="match status" value="1"/>
</dbReference>
<feature type="compositionally biased region" description="Polar residues" evidence="5">
    <location>
        <begin position="236"/>
        <end position="248"/>
    </location>
</feature>
<feature type="DNA-binding region" description="H-T-H motif" evidence="4">
    <location>
        <begin position="32"/>
        <end position="51"/>
    </location>
</feature>
<dbReference type="EMBL" id="UARK01000031">
    <property type="protein sequence ID" value="SPW31292.1"/>
    <property type="molecule type" value="Genomic_DNA"/>
</dbReference>
<dbReference type="PROSITE" id="PS50977">
    <property type="entry name" value="HTH_TETR_2"/>
    <property type="match status" value="1"/>
</dbReference>
<dbReference type="PRINTS" id="PR00455">
    <property type="entry name" value="HTHTETR"/>
</dbReference>
<keyword evidence="3" id="KW-0804">Transcription</keyword>
<reference evidence="7 8" key="1">
    <citation type="submission" date="2018-06" db="EMBL/GenBank/DDBJ databases">
        <authorList>
            <consortium name="Pathogen Informatics"/>
            <person name="Doyle S."/>
        </authorList>
    </citation>
    <scope>NUCLEOTIDE SEQUENCE [LARGE SCALE GENOMIC DNA]</scope>
    <source>
        <strain evidence="7 8">NCTC10254</strain>
    </source>
</reference>
<accession>A0A8B4H9I1</accession>
<dbReference type="AlphaFoldDB" id="A0A8B4H9I1"/>
<dbReference type="InterPro" id="IPR001647">
    <property type="entry name" value="HTH_TetR"/>
</dbReference>
<evidence type="ECO:0000256" key="1">
    <source>
        <dbReference type="ARBA" id="ARBA00023015"/>
    </source>
</evidence>
<dbReference type="InterPro" id="IPR009057">
    <property type="entry name" value="Homeodomain-like_sf"/>
</dbReference>
<dbReference type="PANTHER" id="PTHR30055">
    <property type="entry name" value="HTH-TYPE TRANSCRIPTIONAL REGULATOR RUTR"/>
    <property type="match status" value="1"/>
</dbReference>
<dbReference type="GO" id="GO:0045892">
    <property type="term" value="P:negative regulation of DNA-templated transcription"/>
    <property type="evidence" value="ECO:0007669"/>
    <property type="project" value="UniProtKB-ARBA"/>
</dbReference>
<evidence type="ECO:0000256" key="3">
    <source>
        <dbReference type="ARBA" id="ARBA00023163"/>
    </source>
</evidence>
<dbReference type="FunFam" id="1.10.10.60:FF:000141">
    <property type="entry name" value="TetR family transcriptional regulator"/>
    <property type="match status" value="1"/>
</dbReference>
<dbReference type="PROSITE" id="PS01081">
    <property type="entry name" value="HTH_TETR_1"/>
    <property type="match status" value="1"/>
</dbReference>
<evidence type="ECO:0000313" key="8">
    <source>
        <dbReference type="Proteomes" id="UP000249886"/>
    </source>
</evidence>
<feature type="region of interest" description="Disordered" evidence="5">
    <location>
        <begin position="200"/>
        <end position="248"/>
    </location>
</feature>
<dbReference type="InterPro" id="IPR023772">
    <property type="entry name" value="DNA-bd_HTH_TetR-type_CS"/>
</dbReference>
<evidence type="ECO:0000256" key="4">
    <source>
        <dbReference type="PROSITE-ProRule" id="PRU00335"/>
    </source>
</evidence>
<dbReference type="SUPFAM" id="SSF48498">
    <property type="entry name" value="Tetracyclin repressor-like, C-terminal domain"/>
    <property type="match status" value="1"/>
</dbReference>
<dbReference type="RefSeq" id="WP_005527516.1">
    <property type="nucleotide sequence ID" value="NZ_CP050134.2"/>
</dbReference>
<protein>
    <submittedName>
        <fullName evidence="7">TetR family transcriptional regulator</fullName>
    </submittedName>
</protein>
<dbReference type="Proteomes" id="UP000249886">
    <property type="component" value="Unassembled WGS sequence"/>
</dbReference>
<dbReference type="InterPro" id="IPR036271">
    <property type="entry name" value="Tet_transcr_reg_TetR-rel_C_sf"/>
</dbReference>
<feature type="compositionally biased region" description="Low complexity" evidence="5">
    <location>
        <begin position="221"/>
        <end position="235"/>
    </location>
</feature>
<evidence type="ECO:0000256" key="2">
    <source>
        <dbReference type="ARBA" id="ARBA00023125"/>
    </source>
</evidence>